<keyword evidence="3" id="KW-0547">Nucleotide-binding</keyword>
<evidence type="ECO:0000256" key="1">
    <source>
        <dbReference type="ARBA" id="ARBA00005417"/>
    </source>
</evidence>
<feature type="domain" description="ABC transporter" evidence="5">
    <location>
        <begin position="8"/>
        <end position="259"/>
    </location>
</feature>
<evidence type="ECO:0000313" key="6">
    <source>
        <dbReference type="EMBL" id="HDS10760.1"/>
    </source>
</evidence>
<evidence type="ECO:0000256" key="2">
    <source>
        <dbReference type="ARBA" id="ARBA00022448"/>
    </source>
</evidence>
<dbReference type="Pfam" id="PF08352">
    <property type="entry name" value="oligo_HPY"/>
    <property type="match status" value="1"/>
</dbReference>
<dbReference type="InterPro" id="IPR013563">
    <property type="entry name" value="Oligopep_ABC_C"/>
</dbReference>
<dbReference type="GO" id="GO:0015833">
    <property type="term" value="P:peptide transport"/>
    <property type="evidence" value="ECO:0007669"/>
    <property type="project" value="InterPro"/>
</dbReference>
<proteinExistence type="inferred from homology"/>
<dbReference type="GO" id="GO:0055085">
    <property type="term" value="P:transmembrane transport"/>
    <property type="evidence" value="ECO:0007669"/>
    <property type="project" value="UniProtKB-ARBA"/>
</dbReference>
<dbReference type="InterPro" id="IPR050319">
    <property type="entry name" value="ABC_transp_ATP-bind"/>
</dbReference>
<dbReference type="SUPFAM" id="SSF52540">
    <property type="entry name" value="P-loop containing nucleoside triphosphate hydrolases"/>
    <property type="match status" value="1"/>
</dbReference>
<dbReference type="Gene3D" id="3.40.50.300">
    <property type="entry name" value="P-loop containing nucleotide triphosphate hydrolases"/>
    <property type="match status" value="1"/>
</dbReference>
<comment type="similarity">
    <text evidence="1">Belongs to the ABC transporter superfamily.</text>
</comment>
<dbReference type="GO" id="GO:0016887">
    <property type="term" value="F:ATP hydrolysis activity"/>
    <property type="evidence" value="ECO:0007669"/>
    <property type="project" value="InterPro"/>
</dbReference>
<keyword evidence="4 6" id="KW-0067">ATP-binding</keyword>
<dbReference type="Pfam" id="PF00005">
    <property type="entry name" value="ABC_tran"/>
    <property type="match status" value="1"/>
</dbReference>
<dbReference type="NCBIfam" id="TIGR01727">
    <property type="entry name" value="oligo_HPY"/>
    <property type="match status" value="1"/>
</dbReference>
<evidence type="ECO:0000256" key="4">
    <source>
        <dbReference type="ARBA" id="ARBA00022840"/>
    </source>
</evidence>
<dbReference type="InterPro" id="IPR003439">
    <property type="entry name" value="ABC_transporter-like_ATP-bd"/>
</dbReference>
<gene>
    <name evidence="6" type="ORF">ENO04_04000</name>
</gene>
<dbReference type="FunFam" id="3.40.50.300:FF:000016">
    <property type="entry name" value="Oligopeptide ABC transporter ATP-binding component"/>
    <property type="match status" value="1"/>
</dbReference>
<accession>A0A7C1E2V1</accession>
<keyword evidence="2" id="KW-0813">Transport</keyword>
<dbReference type="GO" id="GO:0005524">
    <property type="term" value="F:ATP binding"/>
    <property type="evidence" value="ECO:0007669"/>
    <property type="project" value="UniProtKB-KW"/>
</dbReference>
<dbReference type="InterPro" id="IPR027417">
    <property type="entry name" value="P-loop_NTPase"/>
</dbReference>
<dbReference type="InterPro" id="IPR017871">
    <property type="entry name" value="ABC_transporter-like_CS"/>
</dbReference>
<dbReference type="PROSITE" id="PS00211">
    <property type="entry name" value="ABC_TRANSPORTER_1"/>
    <property type="match status" value="1"/>
</dbReference>
<organism evidence="6">
    <name type="scientific">Fervidicoccus fontis</name>
    <dbReference type="NCBI Taxonomy" id="683846"/>
    <lineage>
        <taxon>Archaea</taxon>
        <taxon>Thermoproteota</taxon>
        <taxon>Thermoprotei</taxon>
        <taxon>Fervidicoccales</taxon>
        <taxon>Fervidicoccaceae</taxon>
        <taxon>Fervidicoccus</taxon>
    </lineage>
</organism>
<dbReference type="PANTHER" id="PTHR43776:SF7">
    <property type="entry name" value="D,D-DIPEPTIDE TRANSPORT ATP-BINDING PROTEIN DDPF-RELATED"/>
    <property type="match status" value="1"/>
</dbReference>
<protein>
    <submittedName>
        <fullName evidence="6">ABC transporter ATP-binding protein</fullName>
    </submittedName>
</protein>
<comment type="caution">
    <text evidence="6">The sequence shown here is derived from an EMBL/GenBank/DDBJ whole genome shotgun (WGS) entry which is preliminary data.</text>
</comment>
<dbReference type="AlphaFoldDB" id="A0A7C1E2V1"/>
<dbReference type="PROSITE" id="PS50893">
    <property type="entry name" value="ABC_TRANSPORTER_2"/>
    <property type="match status" value="1"/>
</dbReference>
<dbReference type="CDD" id="cd03257">
    <property type="entry name" value="ABC_NikE_OppD_transporters"/>
    <property type="match status" value="1"/>
</dbReference>
<dbReference type="EMBL" id="DSDY01000125">
    <property type="protein sequence ID" value="HDS10760.1"/>
    <property type="molecule type" value="Genomic_DNA"/>
</dbReference>
<dbReference type="PANTHER" id="PTHR43776">
    <property type="entry name" value="TRANSPORT ATP-BINDING PROTEIN"/>
    <property type="match status" value="1"/>
</dbReference>
<sequence length="330" mass="37074">MGSDESIFILERVKKYFPLSLGLRGKKLYVRAVDDVSLTIRKKETIALVGESGSGKTTLGRIIAGLLPPDEGRVIYRGIDLYNGNVLSKNKELRFKIQAIFQNPDTSLNPRMMIYDTLAEAIRVRNNGLTEEEVAEKAAVLLENVGLNLDHLTKYPHELSGGEKQRVAIARALAMNPEVLIADEIVSALDVSVRAQVLNVLIDVKDKYDLTIVFITHDMGLVWSISDKIAVMYLGRIVEYGDTESVFRRPLHPYTRMLLTSSPTASLIGYYRNDKYKARGEPPSPVNPPKGCRFNTRCPIARDKCFEEDPPLSELVKNRWVACHRALEED</sequence>
<name>A0A7C1E2V1_9CREN</name>
<reference evidence="6" key="1">
    <citation type="journal article" date="2020" name="mSystems">
        <title>Genome- and Community-Level Interaction Insights into Carbon Utilization and Element Cycling Functions of Hydrothermarchaeota in Hydrothermal Sediment.</title>
        <authorList>
            <person name="Zhou Z."/>
            <person name="Liu Y."/>
            <person name="Xu W."/>
            <person name="Pan J."/>
            <person name="Luo Z.H."/>
            <person name="Li M."/>
        </authorList>
    </citation>
    <scope>NUCLEOTIDE SEQUENCE [LARGE SCALE GENOMIC DNA]</scope>
    <source>
        <strain evidence="6">SpSt-123</strain>
    </source>
</reference>
<evidence type="ECO:0000259" key="5">
    <source>
        <dbReference type="PROSITE" id="PS50893"/>
    </source>
</evidence>
<dbReference type="InterPro" id="IPR003593">
    <property type="entry name" value="AAA+_ATPase"/>
</dbReference>
<dbReference type="SMART" id="SM00382">
    <property type="entry name" value="AAA"/>
    <property type="match status" value="1"/>
</dbReference>
<evidence type="ECO:0000256" key="3">
    <source>
        <dbReference type="ARBA" id="ARBA00022741"/>
    </source>
</evidence>